<evidence type="ECO:0000256" key="1">
    <source>
        <dbReference type="SAM" id="MobiDB-lite"/>
    </source>
</evidence>
<feature type="region of interest" description="Disordered" evidence="1">
    <location>
        <begin position="1"/>
        <end position="25"/>
    </location>
</feature>
<gene>
    <name evidence="2" type="ORF">F3Y22_tig00110895pilonHSYRG00151</name>
</gene>
<feature type="region of interest" description="Disordered" evidence="1">
    <location>
        <begin position="171"/>
        <end position="195"/>
    </location>
</feature>
<dbReference type="GO" id="GO:0031982">
    <property type="term" value="C:vesicle"/>
    <property type="evidence" value="ECO:0007669"/>
    <property type="project" value="TreeGrafter"/>
</dbReference>
<dbReference type="InterPro" id="IPR036869">
    <property type="entry name" value="J_dom_sf"/>
</dbReference>
<feature type="region of interest" description="Disordered" evidence="1">
    <location>
        <begin position="368"/>
        <end position="449"/>
    </location>
</feature>
<reference evidence="2" key="1">
    <citation type="submission" date="2019-09" db="EMBL/GenBank/DDBJ databases">
        <title>Draft genome information of white flower Hibiscus syriacus.</title>
        <authorList>
            <person name="Kim Y.-M."/>
        </authorList>
    </citation>
    <scope>NUCLEOTIDE SEQUENCE [LARGE SCALE GENOMIC DNA]</scope>
    <source>
        <strain evidence="2">YM2019G1</strain>
    </source>
</reference>
<dbReference type="PANTHER" id="PTHR23172">
    <property type="entry name" value="AUXILIN/CYCLIN G-ASSOCIATED KINASE-RELATED"/>
    <property type="match status" value="1"/>
</dbReference>
<dbReference type="GO" id="GO:0072318">
    <property type="term" value="P:clathrin coat disassembly"/>
    <property type="evidence" value="ECO:0007669"/>
    <property type="project" value="TreeGrafter"/>
</dbReference>
<feature type="compositionally biased region" description="Polar residues" evidence="1">
    <location>
        <begin position="416"/>
        <end position="427"/>
    </location>
</feature>
<dbReference type="FunFam" id="1.10.287.110:FF:000043">
    <property type="entry name" value="J-domain protein required for chloroplast accumulation response 1"/>
    <property type="match status" value="1"/>
</dbReference>
<dbReference type="OrthoDB" id="1717591at2759"/>
<dbReference type="Gene3D" id="1.10.287.110">
    <property type="entry name" value="DnaJ domain"/>
    <property type="match status" value="1"/>
</dbReference>
<name>A0A6A2ZGV7_HIBSY</name>
<protein>
    <submittedName>
        <fullName evidence="2">J-domain protein required for chloroplast accumulation response 1, putative isoform 3</fullName>
    </submittedName>
</protein>
<dbReference type="GO" id="GO:0072583">
    <property type="term" value="P:clathrin-dependent endocytosis"/>
    <property type="evidence" value="ECO:0007669"/>
    <property type="project" value="TreeGrafter"/>
</dbReference>
<dbReference type="PANTHER" id="PTHR23172:SF64">
    <property type="entry name" value="J DOMAIN-CONTAINING PROTEIN REQUIRED FOR CHLOROPLAST ACCUMULATION RESPONSE 1"/>
    <property type="match status" value="1"/>
</dbReference>
<dbReference type="GO" id="GO:0005737">
    <property type="term" value="C:cytoplasm"/>
    <property type="evidence" value="ECO:0007669"/>
    <property type="project" value="TreeGrafter"/>
</dbReference>
<sequence>MDFNSDIDFNDVFGGPPRRSSVQETRYSFGENLDSSSSGFDETVVAHRNPWSGLSEKPVFGEEGTTNHRRRYSKNDFFDDIFRGNQPLTCSPKKYEGKDPFESASQLLSPCRPLPPKAEPFSSSFPSQFSLPAKLNKGVDLPISKSKDGSSNGSSYHAYSPMTRFLGQANHDKEQETRSAFRGDSKEDSSSSGITGNENRFHFSIYKWADKGGVPFAIPLRGIHRFKEKDKLQRCSSANGWIACESIAMEPKVNFHNNFSSTDRMSSNDKNKHSFPIDWRNEVNEPVQIMEEGNIPKPESESWPKSTDKKVYGDTVLPSSKAENKTQYSPRNSWDNGKGRDRGMVKEFIKIFNQEASPKLGADIASENHSSRLKQRHNAKPEIEPRVSMNQKDEKTHMPKMQKEKKISADVHVGGSMSNSASEMNTNDSEKDTVSDGSKSIAEDPTESSEVNFSIEDLTLVSEEKFFPEYGMEHEEIQAIDAKIRQWSNGKQGNIRSLLSTLQYVLWADSGWKPVPLTHIIEGRAVKKSYQKALLYLHPDKLQQKGAASYKKYIAEKVFDILQDAWTQFNLLDSI</sequence>
<dbReference type="GO" id="GO:0030276">
    <property type="term" value="F:clathrin binding"/>
    <property type="evidence" value="ECO:0007669"/>
    <property type="project" value="TreeGrafter"/>
</dbReference>
<dbReference type="EMBL" id="VEPZ02001152">
    <property type="protein sequence ID" value="KAE8690362.1"/>
    <property type="molecule type" value="Genomic_DNA"/>
</dbReference>
<comment type="caution">
    <text evidence="2">The sequence shown here is derived from an EMBL/GenBank/DDBJ whole genome shotgun (WGS) entry which is preliminary data.</text>
</comment>
<dbReference type="SUPFAM" id="SSF46565">
    <property type="entry name" value="Chaperone J-domain"/>
    <property type="match status" value="1"/>
</dbReference>
<feature type="compositionally biased region" description="Basic and acidic residues" evidence="1">
    <location>
        <begin position="298"/>
        <end position="312"/>
    </location>
</feature>
<proteinExistence type="predicted"/>
<feature type="compositionally biased region" description="Basic and acidic residues" evidence="1">
    <location>
        <begin position="171"/>
        <end position="189"/>
    </location>
</feature>
<accession>A0A6A2ZGV7</accession>
<evidence type="ECO:0000313" key="3">
    <source>
        <dbReference type="Proteomes" id="UP000436088"/>
    </source>
</evidence>
<evidence type="ECO:0000313" key="2">
    <source>
        <dbReference type="EMBL" id="KAE8690362.1"/>
    </source>
</evidence>
<feature type="compositionally biased region" description="Basic and acidic residues" evidence="1">
    <location>
        <begin position="379"/>
        <end position="409"/>
    </location>
</feature>
<dbReference type="Proteomes" id="UP000436088">
    <property type="component" value="Unassembled WGS sequence"/>
</dbReference>
<feature type="region of interest" description="Disordered" evidence="1">
    <location>
        <begin position="292"/>
        <end position="341"/>
    </location>
</feature>
<feature type="compositionally biased region" description="Polar residues" evidence="1">
    <location>
        <begin position="325"/>
        <end position="335"/>
    </location>
</feature>
<dbReference type="AlphaFoldDB" id="A0A6A2ZGV7"/>
<organism evidence="2 3">
    <name type="scientific">Hibiscus syriacus</name>
    <name type="common">Rose of Sharon</name>
    <dbReference type="NCBI Taxonomy" id="106335"/>
    <lineage>
        <taxon>Eukaryota</taxon>
        <taxon>Viridiplantae</taxon>
        <taxon>Streptophyta</taxon>
        <taxon>Embryophyta</taxon>
        <taxon>Tracheophyta</taxon>
        <taxon>Spermatophyta</taxon>
        <taxon>Magnoliopsida</taxon>
        <taxon>eudicotyledons</taxon>
        <taxon>Gunneridae</taxon>
        <taxon>Pentapetalae</taxon>
        <taxon>rosids</taxon>
        <taxon>malvids</taxon>
        <taxon>Malvales</taxon>
        <taxon>Malvaceae</taxon>
        <taxon>Malvoideae</taxon>
        <taxon>Hibiscus</taxon>
    </lineage>
</organism>
<keyword evidence="3" id="KW-1185">Reference proteome</keyword>